<dbReference type="PROSITE" id="PS51737">
    <property type="entry name" value="RECOMBINASE_DNA_BIND"/>
    <property type="match status" value="1"/>
</dbReference>
<dbReference type="SUPFAM" id="SSF53041">
    <property type="entry name" value="Resolvase-like"/>
    <property type="match status" value="1"/>
</dbReference>
<evidence type="ECO:0000313" key="6">
    <source>
        <dbReference type="Proteomes" id="UP001596157"/>
    </source>
</evidence>
<dbReference type="InterPro" id="IPR025827">
    <property type="entry name" value="Zn_ribbon_recom_dom"/>
</dbReference>
<dbReference type="Pfam" id="PF07508">
    <property type="entry name" value="Recombinase"/>
    <property type="match status" value="1"/>
</dbReference>
<organism evidence="5 6">
    <name type="scientific">Actinokineospora guangxiensis</name>
    <dbReference type="NCBI Taxonomy" id="1490288"/>
    <lineage>
        <taxon>Bacteria</taxon>
        <taxon>Bacillati</taxon>
        <taxon>Actinomycetota</taxon>
        <taxon>Actinomycetes</taxon>
        <taxon>Pseudonocardiales</taxon>
        <taxon>Pseudonocardiaceae</taxon>
        <taxon>Actinokineospora</taxon>
    </lineage>
</organism>
<feature type="domain" description="Recombinase" evidence="4">
    <location>
        <begin position="191"/>
        <end position="302"/>
    </location>
</feature>
<dbReference type="PANTHER" id="PTHR30461:SF2">
    <property type="entry name" value="SERINE RECOMBINASE PINE-RELATED"/>
    <property type="match status" value="1"/>
</dbReference>
<evidence type="ECO:0000259" key="4">
    <source>
        <dbReference type="PROSITE" id="PS51737"/>
    </source>
</evidence>
<dbReference type="Proteomes" id="UP001596157">
    <property type="component" value="Unassembled WGS sequence"/>
</dbReference>
<feature type="region of interest" description="Disordered" evidence="3">
    <location>
        <begin position="170"/>
        <end position="202"/>
    </location>
</feature>
<reference evidence="6" key="1">
    <citation type="journal article" date="2019" name="Int. J. Syst. Evol. Microbiol.">
        <title>The Global Catalogue of Microorganisms (GCM) 10K type strain sequencing project: providing services to taxonomists for standard genome sequencing and annotation.</title>
        <authorList>
            <consortium name="The Broad Institute Genomics Platform"/>
            <consortium name="The Broad Institute Genome Sequencing Center for Infectious Disease"/>
            <person name="Wu L."/>
            <person name="Ma J."/>
        </authorList>
    </citation>
    <scope>NUCLEOTIDE SEQUENCE [LARGE SCALE GENOMIC DNA]</scope>
    <source>
        <strain evidence="6">CCUG 59778</strain>
    </source>
</reference>
<proteinExistence type="predicted"/>
<dbReference type="EMBL" id="JBHSKF010000013">
    <property type="protein sequence ID" value="MFC5289912.1"/>
    <property type="molecule type" value="Genomic_DNA"/>
</dbReference>
<dbReference type="PANTHER" id="PTHR30461">
    <property type="entry name" value="DNA-INVERTASE FROM LAMBDOID PROPHAGE"/>
    <property type="match status" value="1"/>
</dbReference>
<dbReference type="InterPro" id="IPR038109">
    <property type="entry name" value="DNA_bind_recomb_sf"/>
</dbReference>
<dbReference type="RefSeq" id="WP_378249782.1">
    <property type="nucleotide sequence ID" value="NZ_JBHSKF010000013.1"/>
</dbReference>
<feature type="region of interest" description="Disordered" evidence="3">
    <location>
        <begin position="498"/>
        <end position="522"/>
    </location>
</feature>
<protein>
    <submittedName>
        <fullName evidence="5">Recombinase family protein</fullName>
    </submittedName>
</protein>
<keyword evidence="6" id="KW-1185">Reference proteome</keyword>
<comment type="caution">
    <text evidence="5">The sequence shown here is derived from an EMBL/GenBank/DDBJ whole genome shotgun (WGS) entry which is preliminary data.</text>
</comment>
<evidence type="ECO:0000256" key="2">
    <source>
        <dbReference type="ARBA" id="ARBA00023172"/>
    </source>
</evidence>
<keyword evidence="2" id="KW-0233">DNA recombination</keyword>
<keyword evidence="1" id="KW-0238">DNA-binding</keyword>
<gene>
    <name evidence="5" type="ORF">ACFPM7_22890</name>
</gene>
<sequence>MADQGKQAKRTRSTRHQDRKRPARALVLDSYARLSQVPETGELEKIDDQHTDNRRVIAAAGAVVGLELDDGLSAWKRGVRRPDFERLLERVESGESDGCAVWHTDRLFRQPKDLERLIDLAERGFVILSAHGARNLANSDDRFILRIEVAQAAKSSDDTSRRLKRRFQGMRERGRAHTGGRRRVGFSGLEPPGHGTGPNGERLPVSKALIAKERAAIKDAIRGHLAGISLGEYARRWNEAGLRTSTGQRFIATTVKTTLLRPELAGIIEHDGVVVGRVRGKPLIAPEVFERFRALVTSRKSGPPVGLRYLGSGLLRCGVCGAKMFGRNDGQRLYSDGEKRRRYMCSSRHGGCGKINIDARGADREIKSFALARLSDPASAAELARGSARRSERIAELQDTLSTIETIQKSLSGRLGVRKMTLAAFDEAMEPLARDHTAATTELDALLSAPSDETATRAEAVEEWEARWEDSDLPGRRALFARALGDATWLVVDPSGPLRNRFDPSRMRPCEPFRRGADTRST</sequence>
<dbReference type="SMART" id="SM00857">
    <property type="entry name" value="Resolvase"/>
    <property type="match status" value="1"/>
</dbReference>
<dbReference type="InterPro" id="IPR036162">
    <property type="entry name" value="Resolvase-like_N_sf"/>
</dbReference>
<dbReference type="Gene3D" id="3.40.50.1390">
    <property type="entry name" value="Resolvase, N-terminal catalytic domain"/>
    <property type="match status" value="1"/>
</dbReference>
<evidence type="ECO:0000256" key="3">
    <source>
        <dbReference type="SAM" id="MobiDB-lite"/>
    </source>
</evidence>
<dbReference type="Pfam" id="PF00239">
    <property type="entry name" value="Resolvase"/>
    <property type="match status" value="1"/>
</dbReference>
<dbReference type="CDD" id="cd00338">
    <property type="entry name" value="Ser_Recombinase"/>
    <property type="match status" value="1"/>
</dbReference>
<accession>A0ABW0ESS0</accession>
<name>A0ABW0ESS0_9PSEU</name>
<dbReference type="Gene3D" id="3.90.1750.20">
    <property type="entry name" value="Putative Large Serine Recombinase, Chain B, Domain 2"/>
    <property type="match status" value="1"/>
</dbReference>
<dbReference type="InterPro" id="IPR006119">
    <property type="entry name" value="Resolv_N"/>
</dbReference>
<feature type="compositionally biased region" description="Basic and acidic residues" evidence="3">
    <location>
        <begin position="500"/>
        <end position="522"/>
    </location>
</feature>
<evidence type="ECO:0000256" key="1">
    <source>
        <dbReference type="ARBA" id="ARBA00023125"/>
    </source>
</evidence>
<dbReference type="InterPro" id="IPR050639">
    <property type="entry name" value="SSR_resolvase"/>
</dbReference>
<feature type="compositionally biased region" description="Basic residues" evidence="3">
    <location>
        <begin position="7"/>
        <end position="22"/>
    </location>
</feature>
<evidence type="ECO:0000313" key="5">
    <source>
        <dbReference type="EMBL" id="MFC5289912.1"/>
    </source>
</evidence>
<feature type="region of interest" description="Disordered" evidence="3">
    <location>
        <begin position="1"/>
        <end position="22"/>
    </location>
</feature>
<dbReference type="InterPro" id="IPR011109">
    <property type="entry name" value="DNA_bind_recombinase_dom"/>
</dbReference>
<dbReference type="Pfam" id="PF13408">
    <property type="entry name" value="Zn_ribbon_recom"/>
    <property type="match status" value="1"/>
</dbReference>